<keyword evidence="1" id="KW-0732">Signal</keyword>
<dbReference type="Pfam" id="PF01497">
    <property type="entry name" value="Peripla_BP_2"/>
    <property type="match status" value="1"/>
</dbReference>
<feature type="domain" description="Fe/B12 periplasmic-binding" evidence="2">
    <location>
        <begin position="20"/>
        <end position="273"/>
    </location>
</feature>
<dbReference type="PANTHER" id="PTHR30535">
    <property type="entry name" value="VITAMIN B12-BINDING PROTEIN"/>
    <property type="match status" value="1"/>
</dbReference>
<evidence type="ECO:0000313" key="4">
    <source>
        <dbReference type="Proteomes" id="UP000008721"/>
    </source>
</evidence>
<dbReference type="InterPro" id="IPR002491">
    <property type="entry name" value="ABC_transptr_periplasmic_BD"/>
</dbReference>
<keyword evidence="4" id="KW-1185">Reference proteome</keyword>
<dbReference type="HOGENOM" id="CLU_038034_2_5_7"/>
<dbReference type="InterPro" id="IPR054828">
    <property type="entry name" value="Vit_B12_bind_prot"/>
</dbReference>
<evidence type="ECO:0000259" key="2">
    <source>
        <dbReference type="PROSITE" id="PS50983"/>
    </source>
</evidence>
<proteinExistence type="predicted"/>
<dbReference type="eggNOG" id="COG0614">
    <property type="taxonomic scope" value="Bacteria"/>
</dbReference>
<dbReference type="KEGG" id="sku:Sulku_0032"/>
<dbReference type="NCBIfam" id="NF038402">
    <property type="entry name" value="TroA_like"/>
    <property type="match status" value="1"/>
</dbReference>
<dbReference type="AlphaFoldDB" id="E4TW84"/>
<dbReference type="PANTHER" id="PTHR30535:SF34">
    <property type="entry name" value="MOLYBDATE-BINDING PROTEIN MOLA"/>
    <property type="match status" value="1"/>
</dbReference>
<dbReference type="EMBL" id="CP002355">
    <property type="protein sequence ID" value="ADR32700.1"/>
    <property type="molecule type" value="Genomic_DNA"/>
</dbReference>
<dbReference type="Gene3D" id="3.40.50.1980">
    <property type="entry name" value="Nitrogenase molybdenum iron protein domain"/>
    <property type="match status" value="2"/>
</dbReference>
<reference evidence="3 4" key="1">
    <citation type="journal article" date="2012" name="Stand. Genomic Sci.">
        <title>Complete genome sequence of the sulfur compounds oxidizing chemolithoautotroph Sulfuricurvum kujiense type strain (YK-1(T)).</title>
        <authorList>
            <person name="Han C."/>
            <person name="Kotsyurbenko O."/>
            <person name="Chertkov O."/>
            <person name="Held B."/>
            <person name="Lapidus A."/>
            <person name="Nolan M."/>
            <person name="Lucas S."/>
            <person name="Hammon N."/>
            <person name="Deshpande S."/>
            <person name="Cheng J.F."/>
            <person name="Tapia R."/>
            <person name="Goodwin L.A."/>
            <person name="Pitluck S."/>
            <person name="Liolios K."/>
            <person name="Pagani I."/>
            <person name="Ivanova N."/>
            <person name="Mavromatis K."/>
            <person name="Mikhailova N."/>
            <person name="Pati A."/>
            <person name="Chen A."/>
            <person name="Palaniappan K."/>
            <person name="Land M."/>
            <person name="Hauser L."/>
            <person name="Chang Y.J."/>
            <person name="Jeffries C.D."/>
            <person name="Brambilla E.M."/>
            <person name="Rohde M."/>
            <person name="Spring S."/>
            <person name="Sikorski J."/>
            <person name="Goker M."/>
            <person name="Woyke T."/>
            <person name="Bristow J."/>
            <person name="Eisen J.A."/>
            <person name="Markowitz V."/>
            <person name="Hugenholtz P."/>
            <person name="Kyrpides N.C."/>
            <person name="Klenk H.P."/>
            <person name="Detter J.C."/>
        </authorList>
    </citation>
    <scope>NUCLEOTIDE SEQUENCE [LARGE SCALE GENOMIC DNA]</scope>
    <source>
        <strain evidence="4">ATCC BAA-921 / DSM 16994 / JCM 11577 / YK-1</strain>
    </source>
</reference>
<dbReference type="GO" id="GO:0071281">
    <property type="term" value="P:cellular response to iron ion"/>
    <property type="evidence" value="ECO:0007669"/>
    <property type="project" value="TreeGrafter"/>
</dbReference>
<dbReference type="SUPFAM" id="SSF53807">
    <property type="entry name" value="Helical backbone' metal receptor"/>
    <property type="match status" value="1"/>
</dbReference>
<gene>
    <name evidence="3" type="ordered locus">Sulku_0032</name>
</gene>
<name>E4TW84_SULKY</name>
<protein>
    <submittedName>
        <fullName evidence="3">Periplasmic binding protein</fullName>
    </submittedName>
</protein>
<dbReference type="PROSITE" id="PS50983">
    <property type="entry name" value="FE_B12_PBP"/>
    <property type="match status" value="1"/>
</dbReference>
<organism evidence="3 4">
    <name type="scientific">Sulfuricurvum kujiense (strain ATCC BAA-921 / DSM 16994 / JCM 11577 / YK-1)</name>
    <dbReference type="NCBI Taxonomy" id="709032"/>
    <lineage>
        <taxon>Bacteria</taxon>
        <taxon>Pseudomonadati</taxon>
        <taxon>Campylobacterota</taxon>
        <taxon>Epsilonproteobacteria</taxon>
        <taxon>Campylobacterales</taxon>
        <taxon>Sulfurimonadaceae</taxon>
        <taxon>Sulfuricurvum</taxon>
    </lineage>
</organism>
<sequence length="275" mass="30744">MLLKLWALLIVGMNLYGTERIIALSPAINETLYALGAGDQIIANTEYCNYPVEAKNKPKVGGYFSPSLEKILSLNPTMVILQENNAPLAAKIQKMGIKTLIIKIDTYPSIRRSIFTIGAVVHKEKRAEAIVSELDQKLRALRGIIRNQKILMVFGHNTDLSKSIYVSGQNLYFDDLIRSSGNTNALQSRRKGQPVLNLENIIALNPDVIILLAPNTKERGLTKEALIAPWRSLPINAAKREKIYVEDQPYSSNPSQRLGLFLDDMRGYLIDAARR</sequence>
<evidence type="ECO:0000256" key="1">
    <source>
        <dbReference type="ARBA" id="ARBA00022729"/>
    </source>
</evidence>
<dbReference type="InterPro" id="IPR050902">
    <property type="entry name" value="ABC_Transporter_SBP"/>
</dbReference>
<accession>E4TW84</accession>
<dbReference type="RefSeq" id="WP_013458897.1">
    <property type="nucleotide sequence ID" value="NC_014762.1"/>
</dbReference>
<dbReference type="Proteomes" id="UP000008721">
    <property type="component" value="Chromosome"/>
</dbReference>
<evidence type="ECO:0000313" key="3">
    <source>
        <dbReference type="EMBL" id="ADR32700.1"/>
    </source>
</evidence>
<dbReference type="STRING" id="709032.Sulku_0032"/>